<protein>
    <recommendedName>
        <fullName evidence="2">BIG2 domain-containing protein</fullName>
    </recommendedName>
</protein>
<dbReference type="RefSeq" id="WP_284350772.1">
    <property type="nucleotide sequence ID" value="NZ_BRXS01000004.1"/>
</dbReference>
<feature type="chain" id="PRO_5041299170" description="BIG2 domain-containing protein" evidence="1">
    <location>
        <begin position="20"/>
        <end position="1220"/>
    </location>
</feature>
<dbReference type="InterPro" id="IPR003343">
    <property type="entry name" value="Big_2"/>
</dbReference>
<dbReference type="SUPFAM" id="SSF49373">
    <property type="entry name" value="Invasin/intimin cell-adhesion fragments"/>
    <property type="match status" value="2"/>
</dbReference>
<keyword evidence="1" id="KW-0732">Signal</keyword>
<feature type="domain" description="BIG2" evidence="2">
    <location>
        <begin position="30"/>
        <end position="108"/>
    </location>
</feature>
<dbReference type="Gene3D" id="2.60.40.1080">
    <property type="match status" value="2"/>
</dbReference>
<reference evidence="3" key="1">
    <citation type="submission" date="2022-08" db="EMBL/GenBank/DDBJ databases">
        <title>Draft genome sequencing of Roseisolibacter agri AW1220.</title>
        <authorList>
            <person name="Tobiishi Y."/>
            <person name="Tonouchi A."/>
        </authorList>
    </citation>
    <scope>NUCLEOTIDE SEQUENCE</scope>
    <source>
        <strain evidence="3">AW1220</strain>
    </source>
</reference>
<evidence type="ECO:0000313" key="4">
    <source>
        <dbReference type="Proteomes" id="UP001161325"/>
    </source>
</evidence>
<sequence>MRLVNWRSLAIGVAGLSLAACGDDVSVIQPQSQLTVNPSSVTCQQGQQVAIGASLNPSVTGATFTYTASGTGVTVAGNGATATITCNTVGASSVTITSGNQTFTLPVTVTPGSGGVTGVIITPSAASVTVGGTVTLSATVLGSGTLPAVRYRSANTAIATVDSISGVVTGRAVGSVAVFASPAGNTAVTASATITVVGAGQIVQSISANPSVVALQSGQTQQVTANVTLQPNAPAGASRAVTYTSSNNAIATVSSTGLVTAVANGSTSIIIRSVADTSFTVAVPVTVTAPAPVTITIANVTTQTTNQLVDITQPIGTDFANVGNNNTGSIFVTLNLDPGAARVSRVDVFLAPAASPNDTTNRVCSQIFSATAAEALRIAQVSSSADVQPITCPINLAAFDTLTGIPGIRNGQAVLRARVTGTFPGTTQSATQIAQFTQTLQIRNLSGFFVRVTNTPSAAQAAVNARGTAQGPDGRNWLAGSLTFTILPVSFEAPGTGNNLTPEITVTLTDNTTAFGPLSRTQTVTASTTGATTVTFPGQTATQPGGIAAGAAGTTAGNITPRSLTASASFQNIDGWTSGPGNAGNPAGTTVSVSGIGFNTTAAFQTLSAQVNGAIQPLNTGAQNQFPGSFQLNIDNTAPQPATSFNVLAANFTAIPGSQVGFIGGAFNVNDPAVTFASRNFGPTFAGGVTVNNDFGGVDRVTTTYFAQLIANLSSLTAANVFTGGTQFSNGSQLAAANQNTAYAAIARFTDVLGNSRNQLVEQGAITLDANGQIAAQGTPVTFGVDLSAPTISVPNASTINGVVVNAANQGTAPNSISLAYSDDIGFGATPIQVLGTQMRRANENPANGVSTYCFTGVDGAGNAVFNTQSTAQTGLACGFVSIAGTAAINLSNTATGQYDFRIRTRDQAGNQSTEVNVTRYVDIIQPVVGGVSLPQTLTGNAPATFTTAATDNLELGSGYAQIAYAANAAYGTGNFQISYTQSRVTLGSPFGTITASVNNSIALNVPSFIRSVTFATGGVPAAVSTANLAQAIVAVVDDAAGNQGSQSVNIPQANISLANFGTGAAAGTGANIFDTGNQTSDINGFALTFANNAAAFPNQLSLGATTNAPTTGTFSVTTTGQVNAFINPFVRVELYYAQVGGQATYQFLGTAPVGIVTDVPANGATGRTITSNFVFTPVGTALARGVTANTSVQYNVIAVGITANGDALVSAPVTVTVIQ</sequence>
<proteinExistence type="predicted"/>
<dbReference type="SMART" id="SM00635">
    <property type="entry name" value="BID_2"/>
    <property type="match status" value="3"/>
</dbReference>
<name>A0AA37Q4A9_9BACT</name>
<accession>A0AA37Q4A9</accession>
<dbReference type="InterPro" id="IPR008964">
    <property type="entry name" value="Invasin/intimin_cell_adhesion"/>
</dbReference>
<evidence type="ECO:0000256" key="1">
    <source>
        <dbReference type="SAM" id="SignalP"/>
    </source>
</evidence>
<comment type="caution">
    <text evidence="3">The sequence shown here is derived from an EMBL/GenBank/DDBJ whole genome shotgun (WGS) entry which is preliminary data.</text>
</comment>
<dbReference type="AlphaFoldDB" id="A0AA37Q4A9"/>
<keyword evidence="4" id="KW-1185">Reference proteome</keyword>
<dbReference type="EMBL" id="BRXS01000004">
    <property type="protein sequence ID" value="GLC26314.1"/>
    <property type="molecule type" value="Genomic_DNA"/>
</dbReference>
<evidence type="ECO:0000313" key="3">
    <source>
        <dbReference type="EMBL" id="GLC26314.1"/>
    </source>
</evidence>
<feature type="domain" description="BIG2" evidence="2">
    <location>
        <begin position="115"/>
        <end position="192"/>
    </location>
</feature>
<feature type="signal peptide" evidence="1">
    <location>
        <begin position="1"/>
        <end position="19"/>
    </location>
</feature>
<dbReference type="Pfam" id="PF02368">
    <property type="entry name" value="Big_2"/>
    <property type="match status" value="2"/>
</dbReference>
<dbReference type="Proteomes" id="UP001161325">
    <property type="component" value="Unassembled WGS sequence"/>
</dbReference>
<dbReference type="PROSITE" id="PS51257">
    <property type="entry name" value="PROKAR_LIPOPROTEIN"/>
    <property type="match status" value="1"/>
</dbReference>
<evidence type="ECO:0000259" key="2">
    <source>
        <dbReference type="SMART" id="SM00635"/>
    </source>
</evidence>
<feature type="domain" description="BIG2" evidence="2">
    <location>
        <begin position="202"/>
        <end position="284"/>
    </location>
</feature>
<gene>
    <name evidence="3" type="ORF">rosag_28270</name>
</gene>
<organism evidence="3 4">
    <name type="scientific">Roseisolibacter agri</name>
    <dbReference type="NCBI Taxonomy" id="2014610"/>
    <lineage>
        <taxon>Bacteria</taxon>
        <taxon>Pseudomonadati</taxon>
        <taxon>Gemmatimonadota</taxon>
        <taxon>Gemmatimonadia</taxon>
        <taxon>Gemmatimonadales</taxon>
        <taxon>Gemmatimonadaceae</taxon>
        <taxon>Roseisolibacter</taxon>
    </lineage>
</organism>